<accession>A0A2Z5GB17</accession>
<gene>
    <name evidence="2" type="ORF">ACPOL_7109</name>
</gene>
<dbReference type="KEGG" id="abas:ACPOL_7109"/>
<organism evidence="2 3">
    <name type="scientific">Acidisarcina polymorpha</name>
    <dbReference type="NCBI Taxonomy" id="2211140"/>
    <lineage>
        <taxon>Bacteria</taxon>
        <taxon>Pseudomonadati</taxon>
        <taxon>Acidobacteriota</taxon>
        <taxon>Terriglobia</taxon>
        <taxon>Terriglobales</taxon>
        <taxon>Acidobacteriaceae</taxon>
        <taxon>Acidisarcina</taxon>
    </lineage>
</organism>
<proteinExistence type="predicted"/>
<sequence length="69" mass="7445">MITKKIRQAIIADKSLSMYGHNIKIITLNGSVTLKGPVHSEDEKQSIAAKAAEVVGSPDKVTNQITVKQ</sequence>
<dbReference type="InterPro" id="IPR007055">
    <property type="entry name" value="BON_dom"/>
</dbReference>
<keyword evidence="2" id="KW-0614">Plasmid</keyword>
<evidence type="ECO:0000313" key="3">
    <source>
        <dbReference type="Proteomes" id="UP000253606"/>
    </source>
</evidence>
<dbReference type="AlphaFoldDB" id="A0A2Z5GB17"/>
<dbReference type="EMBL" id="CP030843">
    <property type="protein sequence ID" value="AXC16301.1"/>
    <property type="molecule type" value="Genomic_DNA"/>
</dbReference>
<dbReference type="PROSITE" id="PS50914">
    <property type="entry name" value="BON"/>
    <property type="match status" value="1"/>
</dbReference>
<feature type="domain" description="BON" evidence="1">
    <location>
        <begin position="1"/>
        <end position="69"/>
    </location>
</feature>
<protein>
    <submittedName>
        <fullName evidence="2">Transport-associated protein</fullName>
    </submittedName>
</protein>
<geneLocation type="plasmid" evidence="3">
    <name>pacpol4</name>
</geneLocation>
<evidence type="ECO:0000313" key="2">
    <source>
        <dbReference type="EMBL" id="AXC16301.1"/>
    </source>
</evidence>
<name>A0A2Z5GB17_9BACT</name>
<dbReference type="Gene3D" id="3.30.1340.30">
    <property type="match status" value="1"/>
</dbReference>
<keyword evidence="3" id="KW-1185">Reference proteome</keyword>
<reference evidence="2 3" key="1">
    <citation type="journal article" date="2018" name="Front. Microbiol.">
        <title>Hydrolytic Capabilities as a Key to Environmental Success: Chitinolytic and Cellulolytic Acidobacteria From Acidic Sub-arctic Soils and Boreal Peatlands.</title>
        <authorList>
            <person name="Belova S.E."/>
            <person name="Ravin N.V."/>
            <person name="Pankratov T.A."/>
            <person name="Rakitin A.L."/>
            <person name="Ivanova A.A."/>
            <person name="Beletsky A.V."/>
            <person name="Mardanov A.V."/>
            <person name="Sinninghe Damste J.S."/>
            <person name="Dedysh S.N."/>
        </authorList>
    </citation>
    <scope>NUCLEOTIDE SEQUENCE [LARGE SCALE GENOMIC DNA]</scope>
    <source>
        <strain evidence="2 3">SBC82</strain>
        <plasmid evidence="3">pacpol4</plasmid>
    </source>
</reference>
<dbReference type="Pfam" id="PF04972">
    <property type="entry name" value="BON"/>
    <property type="match status" value="1"/>
</dbReference>
<evidence type="ECO:0000259" key="1">
    <source>
        <dbReference type="PROSITE" id="PS50914"/>
    </source>
</evidence>
<dbReference type="Proteomes" id="UP000253606">
    <property type="component" value="Plasmid pACPOL4"/>
</dbReference>